<accession>A0A3S9NHZ6</accession>
<dbReference type="Gene3D" id="2.40.420.20">
    <property type="match status" value="1"/>
</dbReference>
<dbReference type="GO" id="GO:0015562">
    <property type="term" value="F:efflux transmembrane transporter activity"/>
    <property type="evidence" value="ECO:0007669"/>
    <property type="project" value="TreeGrafter"/>
</dbReference>
<dbReference type="Pfam" id="PF25967">
    <property type="entry name" value="RND-MFP_C"/>
    <property type="match status" value="1"/>
</dbReference>
<evidence type="ECO:0000313" key="9">
    <source>
        <dbReference type="EMBL" id="AZQ55356.1"/>
    </source>
</evidence>
<feature type="domain" description="Multidrug resistance protein MdtA-like alpha-helical hairpin" evidence="5">
    <location>
        <begin position="127"/>
        <end position="203"/>
    </location>
</feature>
<gene>
    <name evidence="9" type="ORF">D5R55_31415</name>
</gene>
<dbReference type="AlphaFoldDB" id="A0A3S9NHZ6"/>
<feature type="domain" description="YknX-like beta-barrel" evidence="8">
    <location>
        <begin position="242"/>
        <end position="325"/>
    </location>
</feature>
<keyword evidence="4" id="KW-1133">Transmembrane helix</keyword>
<dbReference type="PANTHER" id="PTHR30469">
    <property type="entry name" value="MULTIDRUG RESISTANCE PROTEIN MDTA"/>
    <property type="match status" value="1"/>
</dbReference>
<dbReference type="NCBIfam" id="TIGR01730">
    <property type="entry name" value="RND_mfp"/>
    <property type="match status" value="1"/>
</dbReference>
<keyword evidence="4" id="KW-0472">Membrane</keyword>
<dbReference type="PANTHER" id="PTHR30469:SF33">
    <property type="entry name" value="SLR1207 PROTEIN"/>
    <property type="match status" value="1"/>
</dbReference>
<organism evidence="9 10">
    <name type="scientific">Burkholderia cenocepacia</name>
    <dbReference type="NCBI Taxonomy" id="95486"/>
    <lineage>
        <taxon>Bacteria</taxon>
        <taxon>Pseudomonadati</taxon>
        <taxon>Pseudomonadota</taxon>
        <taxon>Betaproteobacteria</taxon>
        <taxon>Burkholderiales</taxon>
        <taxon>Burkholderiaceae</taxon>
        <taxon>Burkholderia</taxon>
        <taxon>Burkholderia cepacia complex</taxon>
    </lineage>
</organism>
<name>A0A3S9NHZ6_9BURK</name>
<dbReference type="GO" id="GO:1990281">
    <property type="term" value="C:efflux pump complex"/>
    <property type="evidence" value="ECO:0007669"/>
    <property type="project" value="TreeGrafter"/>
</dbReference>
<feature type="transmembrane region" description="Helical" evidence="4">
    <location>
        <begin position="24"/>
        <end position="44"/>
    </location>
</feature>
<dbReference type="Proteomes" id="UP000277191">
    <property type="component" value="Chromosome 3"/>
</dbReference>
<dbReference type="InterPro" id="IPR058625">
    <property type="entry name" value="MdtA-like_BSH"/>
</dbReference>
<reference evidence="9 10" key="1">
    <citation type="submission" date="2018-12" db="EMBL/GenBank/DDBJ databases">
        <title>Cadmium resistance mechanism in endophytic bacteria Burkholderia cenocepacia YG-3.</title>
        <authorList>
            <person name="Zhang X."/>
            <person name="Wang X."/>
            <person name="Zhu Y."/>
        </authorList>
    </citation>
    <scope>NUCLEOTIDE SEQUENCE [LARGE SCALE GENOMIC DNA]</scope>
    <source>
        <strain evidence="9 10">YG-3</strain>
    </source>
</reference>
<keyword evidence="3" id="KW-0813">Transport</keyword>
<evidence type="ECO:0000256" key="2">
    <source>
        <dbReference type="ARBA" id="ARBA00009477"/>
    </source>
</evidence>
<comment type="subcellular location">
    <subcellularLocation>
        <location evidence="1">Cell envelope</location>
    </subcellularLocation>
</comment>
<dbReference type="SUPFAM" id="SSF111369">
    <property type="entry name" value="HlyD-like secretion proteins"/>
    <property type="match status" value="1"/>
</dbReference>
<evidence type="ECO:0000256" key="1">
    <source>
        <dbReference type="ARBA" id="ARBA00004196"/>
    </source>
</evidence>
<dbReference type="Pfam" id="PF25876">
    <property type="entry name" value="HH_MFP_RND"/>
    <property type="match status" value="1"/>
</dbReference>
<evidence type="ECO:0000256" key="3">
    <source>
        <dbReference type="ARBA" id="ARBA00022448"/>
    </source>
</evidence>
<sequence>MGQRLTDLLQTQTSQVFTNHDRRFAIAVAFLIALTSALIGYACFSHRATNSSPRYDTVRVARGSISDVVLATGTMDSSSVVNVGAQVSGEIKNMYVSLGDQVTKGQMIAEIDSATQVNALNTARATLSSIDGQIESETATVEQDRIAFDRMRRLAESDAGSQQDMDNARLVYKAALGSLRSLQGQHAAARIAVSTAQVALAYTKIQAPGDGMVVAVLAVQGQTVNANQITPNIVMLADPEKLIIRTSISEIDIGKIKLRQKASISLLGGSREYHGTVRSISPAPHDFDSPNTIKSEKQQSAIMFDVVIDVDDPDKQLRLGTTAKVRMIVASASYALLLPSELVNVLPGGRKGFVQVLENGKPLLRQVTIGIDNGAVVQILDGLQPGALVVTKIHPAAGPSTTKTGQNDT</sequence>
<proteinExistence type="inferred from homology"/>
<dbReference type="EMBL" id="CP034547">
    <property type="protein sequence ID" value="AZQ55356.1"/>
    <property type="molecule type" value="Genomic_DNA"/>
</dbReference>
<dbReference type="InterPro" id="IPR058627">
    <property type="entry name" value="MdtA-like_C"/>
</dbReference>
<evidence type="ECO:0000313" key="10">
    <source>
        <dbReference type="Proteomes" id="UP000277191"/>
    </source>
</evidence>
<dbReference type="InterPro" id="IPR058636">
    <property type="entry name" value="Beta-barrel_YknX"/>
</dbReference>
<evidence type="ECO:0000259" key="5">
    <source>
        <dbReference type="Pfam" id="PF25876"/>
    </source>
</evidence>
<dbReference type="InterPro" id="IPR058624">
    <property type="entry name" value="MdtA-like_HH"/>
</dbReference>
<evidence type="ECO:0000259" key="8">
    <source>
        <dbReference type="Pfam" id="PF25990"/>
    </source>
</evidence>
<protein>
    <submittedName>
        <fullName evidence="9">Efflux RND transporter periplasmic adaptor subunit</fullName>
    </submittedName>
</protein>
<dbReference type="Pfam" id="PF25917">
    <property type="entry name" value="BSH_RND"/>
    <property type="match status" value="1"/>
</dbReference>
<evidence type="ECO:0000256" key="4">
    <source>
        <dbReference type="SAM" id="Phobius"/>
    </source>
</evidence>
<feature type="domain" description="Multidrug resistance protein MdtA-like C-terminal permuted SH3" evidence="7">
    <location>
        <begin position="335"/>
        <end position="391"/>
    </location>
</feature>
<dbReference type="Pfam" id="PF25990">
    <property type="entry name" value="Beta-barrel_YknX"/>
    <property type="match status" value="1"/>
</dbReference>
<dbReference type="InterPro" id="IPR006143">
    <property type="entry name" value="RND_pump_MFP"/>
</dbReference>
<evidence type="ECO:0000259" key="7">
    <source>
        <dbReference type="Pfam" id="PF25967"/>
    </source>
</evidence>
<feature type="domain" description="Multidrug resistance protein MdtA-like barrel-sandwich hybrid" evidence="6">
    <location>
        <begin position="80"/>
        <end position="235"/>
    </location>
</feature>
<dbReference type="Gene3D" id="2.40.30.170">
    <property type="match status" value="1"/>
</dbReference>
<evidence type="ECO:0000259" key="6">
    <source>
        <dbReference type="Pfam" id="PF25917"/>
    </source>
</evidence>
<keyword evidence="4" id="KW-0812">Transmembrane</keyword>
<comment type="similarity">
    <text evidence="2">Belongs to the membrane fusion protein (MFP) (TC 8.A.1) family.</text>
</comment>
<dbReference type="Gene3D" id="2.40.50.100">
    <property type="match status" value="2"/>
</dbReference>